<protein>
    <submittedName>
        <fullName evidence="1">Uncharacterized protein</fullName>
    </submittedName>
</protein>
<dbReference type="AlphaFoldDB" id="A0A2P2J4B8"/>
<proteinExistence type="predicted"/>
<name>A0A2P2J4B8_RHIMU</name>
<reference evidence="1" key="1">
    <citation type="submission" date="2018-02" db="EMBL/GenBank/DDBJ databases">
        <title>Rhizophora mucronata_Transcriptome.</title>
        <authorList>
            <person name="Meera S.P."/>
            <person name="Sreeshan A."/>
            <person name="Augustine A."/>
        </authorList>
    </citation>
    <scope>NUCLEOTIDE SEQUENCE</scope>
    <source>
        <tissue evidence="1">Leaf</tissue>
    </source>
</reference>
<evidence type="ECO:0000313" key="1">
    <source>
        <dbReference type="EMBL" id="MBW88336.1"/>
    </source>
</evidence>
<sequence length="16" mass="1949">MRPVYMPHNHRAKSKP</sequence>
<dbReference type="EMBL" id="GGEC01007853">
    <property type="protein sequence ID" value="MBW88336.1"/>
    <property type="molecule type" value="Transcribed_RNA"/>
</dbReference>
<accession>A0A2P2J4B8</accession>
<organism evidence="1">
    <name type="scientific">Rhizophora mucronata</name>
    <name type="common">Asiatic mangrove</name>
    <dbReference type="NCBI Taxonomy" id="61149"/>
    <lineage>
        <taxon>Eukaryota</taxon>
        <taxon>Viridiplantae</taxon>
        <taxon>Streptophyta</taxon>
        <taxon>Embryophyta</taxon>
        <taxon>Tracheophyta</taxon>
        <taxon>Spermatophyta</taxon>
        <taxon>Magnoliopsida</taxon>
        <taxon>eudicotyledons</taxon>
        <taxon>Gunneridae</taxon>
        <taxon>Pentapetalae</taxon>
        <taxon>rosids</taxon>
        <taxon>fabids</taxon>
        <taxon>Malpighiales</taxon>
        <taxon>Rhizophoraceae</taxon>
        <taxon>Rhizophora</taxon>
    </lineage>
</organism>